<accession>A0ABV3XEF0</accession>
<dbReference type="SUPFAM" id="SSF46565">
    <property type="entry name" value="Chaperone J-domain"/>
    <property type="match status" value="1"/>
</dbReference>
<dbReference type="RefSeq" id="WP_369206308.1">
    <property type="nucleotide sequence ID" value="NZ_JBFNXQ010000030.1"/>
</dbReference>
<keyword evidence="6 9" id="KW-0862">Zinc</keyword>
<comment type="similarity">
    <text evidence="9">Belongs to the DnaJ family.</text>
</comment>
<dbReference type="PROSITE" id="PS51188">
    <property type="entry name" value="ZF_CR"/>
    <property type="match status" value="1"/>
</dbReference>
<dbReference type="CDD" id="cd06257">
    <property type="entry name" value="DnaJ"/>
    <property type="match status" value="1"/>
</dbReference>
<dbReference type="PANTHER" id="PTHR43096">
    <property type="entry name" value="DNAJ HOMOLOG 1, MITOCHONDRIAL-RELATED"/>
    <property type="match status" value="1"/>
</dbReference>
<dbReference type="Gene3D" id="2.10.230.10">
    <property type="entry name" value="Heat shock protein DnaJ, cysteine-rich domain"/>
    <property type="match status" value="1"/>
</dbReference>
<dbReference type="NCBIfam" id="NF008035">
    <property type="entry name" value="PRK10767.1"/>
    <property type="match status" value="1"/>
</dbReference>
<feature type="domain" description="CR-type" evidence="12">
    <location>
        <begin position="134"/>
        <end position="216"/>
    </location>
</feature>
<dbReference type="PRINTS" id="PR00625">
    <property type="entry name" value="JDOMAIN"/>
</dbReference>
<evidence type="ECO:0000256" key="1">
    <source>
        <dbReference type="ARBA" id="ARBA00022490"/>
    </source>
</evidence>
<evidence type="ECO:0000256" key="2">
    <source>
        <dbReference type="ARBA" id="ARBA00022705"/>
    </source>
</evidence>
<protein>
    <recommendedName>
        <fullName evidence="9">Chaperone protein DnaJ</fullName>
    </recommendedName>
</protein>
<dbReference type="CDD" id="cd10719">
    <property type="entry name" value="DnaJ_zf"/>
    <property type="match status" value="1"/>
</dbReference>
<name>A0ABV3XEF0_9ACTN</name>
<evidence type="ECO:0000259" key="11">
    <source>
        <dbReference type="PROSITE" id="PS50076"/>
    </source>
</evidence>
<comment type="function">
    <text evidence="9">Participates actively in the response to hyperosmotic and heat shock by preventing the aggregation of stress-denatured proteins and by disaggregating proteins, also in an autonomous, DnaK-independent fashion. Unfolded proteins bind initially to DnaJ; upon interaction with the DnaJ-bound protein, DnaK hydrolyzes its bound ATP, resulting in the formation of a stable complex. GrpE releases ADP from DnaK; ATP binding to DnaK triggers the release of the substrate protein, thus completing the reaction cycle. Several rounds of ATP-dependent interactions between DnaJ, DnaK and GrpE are required for fully efficient folding. Also involved, together with DnaK and GrpE, in the DNA replication of plasmids through activation of initiation proteins.</text>
</comment>
<evidence type="ECO:0000256" key="3">
    <source>
        <dbReference type="ARBA" id="ARBA00022723"/>
    </source>
</evidence>
<comment type="cofactor">
    <cofactor evidence="9">
        <name>Zn(2+)</name>
        <dbReference type="ChEBI" id="CHEBI:29105"/>
    </cofactor>
    <text evidence="9">Binds 2 Zn(2+) ions per monomer.</text>
</comment>
<keyword evidence="4 9" id="KW-0677">Repeat</keyword>
<reference evidence="13 14" key="1">
    <citation type="submission" date="2024-06" db="EMBL/GenBank/DDBJ databases">
        <title>Draft genome sequence of Geodermatophilus badlandi, a novel member of the Geodermatophilaceae isolated from badland sedimentary rocks in the Red desert, Wyoming, USA.</title>
        <authorList>
            <person name="Ben Tekaya S."/>
            <person name="Nouioui I."/>
            <person name="Flores G.M."/>
            <person name="Shaal M.N."/>
            <person name="Bredoire F."/>
            <person name="Basile F."/>
            <person name="Van Diepen L."/>
            <person name="Ward N.L."/>
        </authorList>
    </citation>
    <scope>NUCLEOTIDE SEQUENCE [LARGE SCALE GENOMIC DNA]</scope>
    <source>
        <strain evidence="13 14">WL48A</strain>
    </source>
</reference>
<feature type="binding site" evidence="9">
    <location>
        <position position="204"/>
    </location>
    <ligand>
        <name>Zn(2+)</name>
        <dbReference type="ChEBI" id="CHEBI:29105"/>
        <label>1</label>
    </ligand>
</feature>
<dbReference type="Gene3D" id="1.10.287.110">
    <property type="entry name" value="DnaJ domain"/>
    <property type="match status" value="1"/>
</dbReference>
<evidence type="ECO:0000256" key="8">
    <source>
        <dbReference type="ARBA" id="ARBA00023186"/>
    </source>
</evidence>
<keyword evidence="5 9" id="KW-0863">Zinc-finger</keyword>
<dbReference type="PANTHER" id="PTHR43096:SF48">
    <property type="entry name" value="CHAPERONE PROTEIN DNAJ"/>
    <property type="match status" value="1"/>
</dbReference>
<keyword evidence="2 9" id="KW-0235">DNA replication</keyword>
<feature type="zinc finger region" description="CR-type" evidence="10">
    <location>
        <begin position="134"/>
        <end position="216"/>
    </location>
</feature>
<evidence type="ECO:0000313" key="14">
    <source>
        <dbReference type="Proteomes" id="UP001560045"/>
    </source>
</evidence>
<gene>
    <name evidence="9 13" type="primary">dnaJ</name>
    <name evidence="13" type="ORF">ABQ292_11350</name>
</gene>
<dbReference type="InterPro" id="IPR001305">
    <property type="entry name" value="HSP_DnaJ_Cys-rich_dom"/>
</dbReference>
<feature type="domain" description="J" evidence="11">
    <location>
        <begin position="4"/>
        <end position="68"/>
    </location>
</feature>
<feature type="binding site" evidence="9">
    <location>
        <position position="147"/>
    </location>
    <ligand>
        <name>Zn(2+)</name>
        <dbReference type="ChEBI" id="CHEBI:29105"/>
        <label>1</label>
    </ligand>
</feature>
<evidence type="ECO:0000256" key="4">
    <source>
        <dbReference type="ARBA" id="ARBA00022737"/>
    </source>
</evidence>
<dbReference type="InterPro" id="IPR012724">
    <property type="entry name" value="DnaJ"/>
</dbReference>
<evidence type="ECO:0000256" key="7">
    <source>
        <dbReference type="ARBA" id="ARBA00023016"/>
    </source>
</evidence>
<evidence type="ECO:0000256" key="6">
    <source>
        <dbReference type="ARBA" id="ARBA00022833"/>
    </source>
</evidence>
<evidence type="ECO:0000256" key="5">
    <source>
        <dbReference type="ARBA" id="ARBA00022771"/>
    </source>
</evidence>
<keyword evidence="7 9" id="KW-0346">Stress response</keyword>
<dbReference type="InterPro" id="IPR008971">
    <property type="entry name" value="HSP40/DnaJ_pept-bd"/>
</dbReference>
<organism evidence="13 14">
    <name type="scientific">Geodermatophilus maliterrae</name>
    <dbReference type="NCBI Taxonomy" id="3162531"/>
    <lineage>
        <taxon>Bacteria</taxon>
        <taxon>Bacillati</taxon>
        <taxon>Actinomycetota</taxon>
        <taxon>Actinomycetes</taxon>
        <taxon>Geodermatophilales</taxon>
        <taxon>Geodermatophilaceae</taxon>
        <taxon>Geodermatophilus</taxon>
    </lineage>
</organism>
<dbReference type="SUPFAM" id="SSF57938">
    <property type="entry name" value="DnaJ/Hsp40 cysteine-rich domain"/>
    <property type="match status" value="1"/>
</dbReference>
<feature type="binding site" evidence="9">
    <location>
        <position position="164"/>
    </location>
    <ligand>
        <name>Zn(2+)</name>
        <dbReference type="ChEBI" id="CHEBI:29105"/>
        <label>2</label>
    </ligand>
</feature>
<dbReference type="InterPro" id="IPR001623">
    <property type="entry name" value="DnaJ_domain"/>
</dbReference>
<comment type="domain">
    <text evidence="9">The J domain is necessary and sufficient to stimulate DnaK ATPase activity. Zinc center 1 plays an important role in the autonomous, DnaK-independent chaperone activity of DnaJ. Zinc center 2 is essential for interaction with DnaK and for DnaJ activity.</text>
</comment>
<keyword evidence="14" id="KW-1185">Reference proteome</keyword>
<keyword evidence="1 9" id="KW-0963">Cytoplasm</keyword>
<dbReference type="NCBIfam" id="NF010871">
    <property type="entry name" value="PRK14278.1"/>
    <property type="match status" value="1"/>
</dbReference>
<dbReference type="Pfam" id="PF00226">
    <property type="entry name" value="DnaJ"/>
    <property type="match status" value="1"/>
</dbReference>
<dbReference type="HAMAP" id="MF_01152">
    <property type="entry name" value="DnaJ"/>
    <property type="match status" value="1"/>
</dbReference>
<comment type="subcellular location">
    <subcellularLocation>
        <location evidence="9">Cytoplasm</location>
    </subcellularLocation>
</comment>
<dbReference type="CDD" id="cd10747">
    <property type="entry name" value="DnaJ_C"/>
    <property type="match status" value="1"/>
</dbReference>
<dbReference type="SMART" id="SM00271">
    <property type="entry name" value="DnaJ"/>
    <property type="match status" value="1"/>
</dbReference>
<comment type="caution">
    <text evidence="13">The sequence shown here is derived from an EMBL/GenBank/DDBJ whole genome shotgun (WGS) entry which is preliminary data.</text>
</comment>
<dbReference type="InterPro" id="IPR036410">
    <property type="entry name" value="HSP_DnaJ_Cys-rich_dom_sf"/>
</dbReference>
<dbReference type="Pfam" id="PF01556">
    <property type="entry name" value="DnaJ_C"/>
    <property type="match status" value="1"/>
</dbReference>
<dbReference type="EMBL" id="JBFNXQ010000030">
    <property type="protein sequence ID" value="MEX5718954.1"/>
    <property type="molecule type" value="Genomic_DNA"/>
</dbReference>
<evidence type="ECO:0000259" key="12">
    <source>
        <dbReference type="PROSITE" id="PS51188"/>
    </source>
</evidence>
<dbReference type="PROSITE" id="PS50076">
    <property type="entry name" value="DNAJ_2"/>
    <property type="match status" value="1"/>
</dbReference>
<dbReference type="InterPro" id="IPR036869">
    <property type="entry name" value="J_dom_sf"/>
</dbReference>
<feature type="binding site" evidence="9">
    <location>
        <position position="150"/>
    </location>
    <ligand>
        <name>Zn(2+)</name>
        <dbReference type="ChEBI" id="CHEBI:29105"/>
        <label>1</label>
    </ligand>
</feature>
<feature type="binding site" evidence="9">
    <location>
        <position position="207"/>
    </location>
    <ligand>
        <name>Zn(2+)</name>
        <dbReference type="ChEBI" id="CHEBI:29105"/>
        <label>1</label>
    </ligand>
</feature>
<evidence type="ECO:0000313" key="13">
    <source>
        <dbReference type="EMBL" id="MEX5718954.1"/>
    </source>
</evidence>
<evidence type="ECO:0000256" key="10">
    <source>
        <dbReference type="PROSITE-ProRule" id="PRU00546"/>
    </source>
</evidence>
<feature type="binding site" evidence="9">
    <location>
        <position position="190"/>
    </location>
    <ligand>
        <name>Zn(2+)</name>
        <dbReference type="ChEBI" id="CHEBI:29105"/>
        <label>2</label>
    </ligand>
</feature>
<dbReference type="InterPro" id="IPR002939">
    <property type="entry name" value="DnaJ_C"/>
</dbReference>
<dbReference type="Pfam" id="PF00684">
    <property type="entry name" value="DnaJ_CXXCXGXG"/>
    <property type="match status" value="1"/>
</dbReference>
<dbReference type="Proteomes" id="UP001560045">
    <property type="component" value="Unassembled WGS sequence"/>
</dbReference>
<comment type="caution">
    <text evidence="9">Lacks conserved residue(s) required for the propagation of feature annotation.</text>
</comment>
<comment type="subunit">
    <text evidence="9">Homodimer.</text>
</comment>
<sequence length="381" mass="40152">MATDYYGVLGLSRGASDAEIKKAYRRLARDLHPDVNPDPEAKERFQEVSRAYQALTDPDKRRIVDLGGDPFDTGPGAGGGSPFGQAGFGGLGDIMDAFFGGAGGMGGRGPRSRVREGDDALIRIELDLEQTVFGTTEEITVDTAVLCGTCSGAGTAPGTHPTTCTTCSGRGEVQSVQRSFLGQVVSTRPCPSCAGTGQVIPEPCPECGSEGRVRARRTIPVKVPAGVEDGMRIRLTGRGEVGPGGGPAGDLYVEIRERPHEVFTRDGEDLHCRVTLPMTAAALGTTLPLTLLDGEDTDVDVRPGTQPGTVLTLRGKGAPRLRATGRGNLLVHVDVQTPTRLDAEQEKLLRELAVLRGEDRPASAAAETPGGLFARVRNPFK</sequence>
<keyword evidence="3 9" id="KW-0479">Metal-binding</keyword>
<proteinExistence type="inferred from homology"/>
<dbReference type="Gene3D" id="2.60.260.20">
    <property type="entry name" value="Urease metallochaperone UreE, N-terminal domain"/>
    <property type="match status" value="2"/>
</dbReference>
<keyword evidence="8 9" id="KW-0143">Chaperone</keyword>
<feature type="binding site" evidence="9">
    <location>
        <position position="193"/>
    </location>
    <ligand>
        <name>Zn(2+)</name>
        <dbReference type="ChEBI" id="CHEBI:29105"/>
        <label>2</label>
    </ligand>
</feature>
<dbReference type="SUPFAM" id="SSF49493">
    <property type="entry name" value="HSP40/DnaJ peptide-binding domain"/>
    <property type="match status" value="2"/>
</dbReference>
<evidence type="ECO:0000256" key="9">
    <source>
        <dbReference type="HAMAP-Rule" id="MF_01152"/>
    </source>
</evidence>
<feature type="binding site" evidence="9">
    <location>
        <position position="167"/>
    </location>
    <ligand>
        <name>Zn(2+)</name>
        <dbReference type="ChEBI" id="CHEBI:29105"/>
        <label>2</label>
    </ligand>
</feature>